<sequence>MKKRYKKFILNSLSLIGFFAPLAGLSNLNENVNSNSENLNLINNYFKNNNFSYFKIIKSTIFEDIKSKKYPYHITKNLISFLNTYKEILELKINKSYIQIKNNLNEDEKIFSELSEFDKIINTNNESYKQINDDLVLKIKSTLKKIKVRNNKIDENNKNFKEFIEKVNKLNLKSILLSEFINENILSIFNNSILRKLFFDHVIEIENNILFLENIIRSYDGPNLSDILEKALNEAKVFLKTFDKLSNIIQIKEKSTLIVENLNNIIISNNLQPNNLVKEIKKVNKKIDNSDTLNNHEKELLKNKLLNVIIFKQIIDIENIVQNYDLKLEELKKDLISKISSFLISEEIKNSLILKIKNFNSLLEFNSYKEKINLIQSKFSETLINIQLIKDKIFSNSIDNEQALFFYRKLIIINSFSNDNIINKLNPYNLDETLTLIEEANIIFKNILNSNSSENQSKSILELFKEQTMNVWKFEMTDNSKKYDLESYAYSLSYDLNNAKLFFDNYDTKEVDYEIVDLYLDENDKNTLVAKIKVSMISEPTISYEFSISKTLAKDANPIIEAININSIDEIFNFDYDYFKNVTINEFNNLLLKDKKNLFKGKKKKIFKYFNYEIDDDIEIKESKLFFTIKILFNNQIIRTQKISTKNTIEFLENEYEKESNKDALDLQKILEIVKSDTASFMSKIKFKEGVKLSHIAYLASDAKKAFDDLYIMPKFGKYEVFIKDLKNINDYNGNVDFILWYKKNGIEVPIENVNELDKYKKTISSFKLLNFNDIKPINNEVMTFNDFLSKNGEVISQKHRDLFNSINETNFKLRLTQGRKYNRKEYRALNLKDMIEQKAFINMEYLIELRNSDSNPQKSDNYSNEDYVPLGVGIYDKDLERNSKDLGEIRRNYFTYYYDVRELNNREMTFKLGFINKRNTNIRFTNGIDYKLINIVNDYQQALYPEIMVNNIKISDLIVNYDLLSKRKAEEFINNLDDLNNIITLKTNSDGKIHYKNFSLSSNLFKIVEIKRIANDEAYVKFGVRTIDGQIVKGNTWFKVKGFARSDLFNINEELTFTKHNLKTVQESNKLITRERVIEPYWDELFWSNNKRNNYVNWTLKRKYLEKTLLKENSRNRFIQFDIFANVLINDDLKNSRLRNSNNSISLKFSFDELVDRKNTIIERTSFNEKANVHFKYFIGIYWKEDEGIEFKIWMEDDSYKIILGEPETQKFDANVKFDKNRAFIVLPAAVKTTIRYTNDEEYENFELDQNRFDLKNIEYNQYGEPILFYSDLEFQKNKNVYYPNQNVDFKLHEGFKLNAEYVHIKQYRDWDVLESVYSRNLLVDGGYFFASASIIGKANDDPNDATFYIMTNNHVEGGSDFNAVSGNNFLSIRNGRKYAFVPDIIDNNVDRSWPIRTSEANTIHNNQIKMVWTGREQISKDGNRSEFRDLTIFSIDLNEKLRVSREKGNMQIVWKIENLMKMGSAKFNIHSSQIDMSVPNLKEISTIGWPRTQFAGSINRRTYVDNNKVMVSFQVNGPQIFSGGGASGSGMYTSGDRYFSTWVAGNGIGDSWGIRYENKDYNYFGINYNNENPLELKNYKSVASQIFKANLVDPSTYDLPWFLNEVKNGEE</sequence>
<organism evidence="2 3">
    <name type="scientific">Mycoplasmopsis maculosa</name>
    <dbReference type="NCBI Taxonomy" id="114885"/>
    <lineage>
        <taxon>Bacteria</taxon>
        <taxon>Bacillati</taxon>
        <taxon>Mycoplasmatota</taxon>
        <taxon>Mycoplasmoidales</taxon>
        <taxon>Metamycoplasmataceae</taxon>
        <taxon>Mycoplasmopsis</taxon>
    </lineage>
</organism>
<keyword evidence="3" id="KW-1185">Reference proteome</keyword>
<dbReference type="EMBL" id="LR215037">
    <property type="protein sequence ID" value="VEU75182.1"/>
    <property type="molecule type" value="Genomic_DNA"/>
</dbReference>
<evidence type="ECO:0008006" key="4">
    <source>
        <dbReference type="Google" id="ProtNLM"/>
    </source>
</evidence>
<reference evidence="2 3" key="1">
    <citation type="submission" date="2019-01" db="EMBL/GenBank/DDBJ databases">
        <authorList>
            <consortium name="Pathogen Informatics"/>
        </authorList>
    </citation>
    <scope>NUCLEOTIDE SEQUENCE [LARGE SCALE GENOMIC DNA]</scope>
    <source>
        <strain evidence="2 3">NCTC10168</strain>
    </source>
</reference>
<evidence type="ECO:0000256" key="1">
    <source>
        <dbReference type="SAM" id="SignalP"/>
    </source>
</evidence>
<feature type="signal peptide" evidence="1">
    <location>
        <begin position="1"/>
        <end position="23"/>
    </location>
</feature>
<name>A0A449B3K9_9BACT</name>
<dbReference type="Proteomes" id="UP000290243">
    <property type="component" value="Chromosome"/>
</dbReference>
<accession>A0A449B3K9</accession>
<dbReference type="OrthoDB" id="393155at2"/>
<dbReference type="KEGG" id="mmau:NCTC10168_00096"/>
<protein>
    <recommendedName>
        <fullName evidence="4">DUF31 domain-containing protein</fullName>
    </recommendedName>
</protein>
<gene>
    <name evidence="2" type="ORF">NCTC10168_00096</name>
</gene>
<evidence type="ECO:0000313" key="3">
    <source>
        <dbReference type="Proteomes" id="UP000290243"/>
    </source>
</evidence>
<evidence type="ECO:0000313" key="2">
    <source>
        <dbReference type="EMBL" id="VEU75182.1"/>
    </source>
</evidence>
<dbReference type="RefSeq" id="WP_129646069.1">
    <property type="nucleotide sequence ID" value="NZ_LR215037.1"/>
</dbReference>
<dbReference type="NCBIfam" id="NF045847">
    <property type="entry name" value="MGA1079_SerProt"/>
    <property type="match status" value="1"/>
</dbReference>
<keyword evidence="1" id="KW-0732">Signal</keyword>
<feature type="chain" id="PRO_5019466639" description="DUF31 domain-containing protein" evidence="1">
    <location>
        <begin position="24"/>
        <end position="1613"/>
    </location>
</feature>
<proteinExistence type="predicted"/>